<dbReference type="GO" id="GO:0015074">
    <property type="term" value="P:DNA integration"/>
    <property type="evidence" value="ECO:0007669"/>
    <property type="project" value="InterPro"/>
</dbReference>
<organism evidence="2">
    <name type="scientific">marine sediment metagenome</name>
    <dbReference type="NCBI Taxonomy" id="412755"/>
    <lineage>
        <taxon>unclassified sequences</taxon>
        <taxon>metagenomes</taxon>
        <taxon>ecological metagenomes</taxon>
    </lineage>
</organism>
<dbReference type="AlphaFoldDB" id="A0A0F9YC14"/>
<proteinExistence type="predicted"/>
<reference evidence="2" key="1">
    <citation type="journal article" date="2015" name="Nature">
        <title>Complex archaea that bridge the gap between prokaryotes and eukaryotes.</title>
        <authorList>
            <person name="Spang A."/>
            <person name="Saw J.H."/>
            <person name="Jorgensen S.L."/>
            <person name="Zaremba-Niedzwiedzka K."/>
            <person name="Martijn J."/>
            <person name="Lind A.E."/>
            <person name="van Eijk R."/>
            <person name="Schleper C."/>
            <person name="Guy L."/>
            <person name="Ettema T.J."/>
        </authorList>
    </citation>
    <scope>NUCLEOTIDE SEQUENCE</scope>
</reference>
<sequence length="111" mass="12147">MPSIVRRRLLSSSSTLISPSACVRSNAIRRSDEDLSGPSAGRFAALKRCELESCASSASLWGFSFGLAALIAESLSGELKNYLHYYNHDRIKQKLKGLSPVQYRAQTLVPS</sequence>
<evidence type="ECO:0000313" key="2">
    <source>
        <dbReference type="EMBL" id="KKO02074.1"/>
    </source>
</evidence>
<protein>
    <recommendedName>
        <fullName evidence="1">Integrase catalytic domain-containing protein</fullName>
    </recommendedName>
</protein>
<name>A0A0F9YC14_9ZZZZ</name>
<evidence type="ECO:0000259" key="1">
    <source>
        <dbReference type="Pfam" id="PF13333"/>
    </source>
</evidence>
<accession>A0A0F9YC14</accession>
<gene>
    <name evidence="2" type="ORF">LCGC14_0109360</name>
</gene>
<feature type="domain" description="Integrase catalytic" evidence="1">
    <location>
        <begin position="73"/>
        <end position="108"/>
    </location>
</feature>
<comment type="caution">
    <text evidence="2">The sequence shown here is derived from an EMBL/GenBank/DDBJ whole genome shotgun (WGS) entry which is preliminary data.</text>
</comment>
<dbReference type="InterPro" id="IPR001584">
    <property type="entry name" value="Integrase_cat-core"/>
</dbReference>
<dbReference type="Pfam" id="PF13333">
    <property type="entry name" value="rve_2"/>
    <property type="match status" value="1"/>
</dbReference>
<dbReference type="EMBL" id="LAZR01000032">
    <property type="protein sequence ID" value="KKO02074.1"/>
    <property type="molecule type" value="Genomic_DNA"/>
</dbReference>